<gene>
    <name evidence="3" type="ORF">D4764_03G0011820</name>
</gene>
<evidence type="ECO:0000256" key="1">
    <source>
        <dbReference type="SAM" id="MobiDB-lite"/>
    </source>
</evidence>
<feature type="compositionally biased region" description="Polar residues" evidence="1">
    <location>
        <begin position="75"/>
        <end position="91"/>
    </location>
</feature>
<comment type="caution">
    <text evidence="3">The sequence shown here is derived from an EMBL/GenBank/DDBJ whole genome shotgun (WGS) entry which is preliminary data.</text>
</comment>
<keyword evidence="4" id="KW-1185">Reference proteome</keyword>
<accession>A0A5C6N9K0</accession>
<evidence type="ECO:0000259" key="2">
    <source>
        <dbReference type="Pfam" id="PF25977"/>
    </source>
</evidence>
<dbReference type="EMBL" id="RHFK02000016">
    <property type="protein sequence ID" value="TWW64174.1"/>
    <property type="molecule type" value="Genomic_DNA"/>
</dbReference>
<dbReference type="InterPro" id="IPR058883">
    <property type="entry name" value="DZIP1_dom"/>
</dbReference>
<proteinExistence type="predicted"/>
<dbReference type="Pfam" id="PF25977">
    <property type="entry name" value="DZIP1"/>
    <property type="match status" value="1"/>
</dbReference>
<feature type="compositionally biased region" description="Basic and acidic residues" evidence="1">
    <location>
        <begin position="93"/>
        <end position="116"/>
    </location>
</feature>
<feature type="compositionally biased region" description="Basic and acidic residues" evidence="1">
    <location>
        <begin position="65"/>
        <end position="74"/>
    </location>
</feature>
<sequence>MHRSTAGLPDKVASEAGSDHGNRKTEDEEQEEKEEGEEQKEDEEEDEEKGTELMDISHSSVVESSSERSPKETEPSSAPTKATSLESSTSENSDDRMTQVKEQPEKRQNGEPDRPRATTAVSTVGPEESLESAESEVDSLTLQWCEKLQQTFQLMKDQRPIIQKCLTERLNKLGMKPDQAGLKEDEYKSILLKMHTDLEKSKVMNPYYRKIQAKLCNRVEKRTLMKMPPGVVFSRRKGVRKRRYVCPLETIPEESEDDSTELHSCG</sequence>
<name>A0A5C6N9K0_9TELE</name>
<reference evidence="3 4" key="1">
    <citation type="submission" date="2019-04" db="EMBL/GenBank/DDBJ databases">
        <title>Chromosome genome assembly for Takifugu flavidus.</title>
        <authorList>
            <person name="Xiao S."/>
        </authorList>
    </citation>
    <scope>NUCLEOTIDE SEQUENCE [LARGE SCALE GENOMIC DNA]</scope>
    <source>
        <strain evidence="3">HTHZ2018</strain>
        <tissue evidence="3">Muscle</tissue>
    </source>
</reference>
<dbReference type="AlphaFoldDB" id="A0A5C6N9K0"/>
<evidence type="ECO:0000313" key="3">
    <source>
        <dbReference type="EMBL" id="TWW64174.1"/>
    </source>
</evidence>
<feature type="region of interest" description="Disordered" evidence="1">
    <location>
        <begin position="1"/>
        <end position="135"/>
    </location>
</feature>
<feature type="compositionally biased region" description="Acidic residues" evidence="1">
    <location>
        <begin position="27"/>
        <end position="49"/>
    </location>
</feature>
<evidence type="ECO:0000313" key="4">
    <source>
        <dbReference type="Proteomes" id="UP000324091"/>
    </source>
</evidence>
<feature type="compositionally biased region" description="Basic and acidic residues" evidence="1">
    <location>
        <begin position="17"/>
        <end position="26"/>
    </location>
</feature>
<feature type="domain" description="Cilium assembly protein DZIP1" evidence="2">
    <location>
        <begin position="154"/>
        <end position="223"/>
    </location>
</feature>
<organism evidence="3 4">
    <name type="scientific">Takifugu flavidus</name>
    <name type="common">sansaifugu</name>
    <dbReference type="NCBI Taxonomy" id="433684"/>
    <lineage>
        <taxon>Eukaryota</taxon>
        <taxon>Metazoa</taxon>
        <taxon>Chordata</taxon>
        <taxon>Craniata</taxon>
        <taxon>Vertebrata</taxon>
        <taxon>Euteleostomi</taxon>
        <taxon>Actinopterygii</taxon>
        <taxon>Neopterygii</taxon>
        <taxon>Teleostei</taxon>
        <taxon>Neoteleostei</taxon>
        <taxon>Acanthomorphata</taxon>
        <taxon>Eupercaria</taxon>
        <taxon>Tetraodontiformes</taxon>
        <taxon>Tetradontoidea</taxon>
        <taxon>Tetraodontidae</taxon>
        <taxon>Takifugu</taxon>
    </lineage>
</organism>
<protein>
    <recommendedName>
        <fullName evidence="2">Cilium assembly protein DZIP1 domain-containing protein</fullName>
    </recommendedName>
</protein>
<dbReference type="Proteomes" id="UP000324091">
    <property type="component" value="Chromosome 3"/>
</dbReference>